<dbReference type="RefSeq" id="WP_005716211.1">
    <property type="nucleotide sequence ID" value="NZ_CP094328.1"/>
</dbReference>
<evidence type="ECO:0000313" key="3">
    <source>
        <dbReference type="Proteomes" id="UP000542889"/>
    </source>
</evidence>
<gene>
    <name evidence="2" type="ORF">HWN39_02400</name>
</gene>
<comment type="caution">
    <text evidence="2">The sequence shown here is derived from an EMBL/GenBank/DDBJ whole genome shotgun (WGS) entry which is preliminary data.</text>
</comment>
<evidence type="ECO:0000256" key="1">
    <source>
        <dbReference type="SAM" id="MobiDB-lite"/>
    </source>
</evidence>
<protein>
    <submittedName>
        <fullName evidence="2">Uncharacterized protein</fullName>
    </submittedName>
</protein>
<evidence type="ECO:0000313" key="2">
    <source>
        <dbReference type="EMBL" id="NVO87347.1"/>
    </source>
</evidence>
<feature type="compositionally biased region" description="Basic and acidic residues" evidence="1">
    <location>
        <begin position="1"/>
        <end position="10"/>
    </location>
</feature>
<sequence length="58" mass="6927">MAENKEKEYMVSDESMNRPLTDEQKAHMREIESQPGFKKKRDDLLKRVQKKFGTNKLN</sequence>
<dbReference type="AlphaFoldDB" id="A0A7Y7QDY7"/>
<feature type="region of interest" description="Disordered" evidence="1">
    <location>
        <begin position="1"/>
        <end position="22"/>
    </location>
</feature>
<dbReference type="EMBL" id="JABXWP010000002">
    <property type="protein sequence ID" value="NVO87347.1"/>
    <property type="molecule type" value="Genomic_DNA"/>
</dbReference>
<reference evidence="2 3" key="1">
    <citation type="submission" date="2020-06" db="EMBL/GenBank/DDBJ databases">
        <title>Lactobacillus rhamnosus QC,genome.</title>
        <authorList>
            <person name="Yi H."/>
            <person name="Jin M."/>
        </authorList>
    </citation>
    <scope>NUCLEOTIDE SEQUENCE [LARGE SCALE GENOMIC DNA]</scope>
    <source>
        <strain evidence="2 3">QC</strain>
    </source>
</reference>
<organism evidence="2 3">
    <name type="scientific">Lacticaseibacillus rhamnosus</name>
    <name type="common">Lactobacillus rhamnosus</name>
    <dbReference type="NCBI Taxonomy" id="47715"/>
    <lineage>
        <taxon>Bacteria</taxon>
        <taxon>Bacillati</taxon>
        <taxon>Bacillota</taxon>
        <taxon>Bacilli</taxon>
        <taxon>Lactobacillales</taxon>
        <taxon>Lactobacillaceae</taxon>
        <taxon>Lacticaseibacillus</taxon>
    </lineage>
</organism>
<proteinExistence type="predicted"/>
<accession>A0A7Y7QDY7</accession>
<dbReference type="Proteomes" id="UP000542889">
    <property type="component" value="Unassembled WGS sequence"/>
</dbReference>
<name>A0A7Y7QDY7_LACRH</name>